<dbReference type="EMBL" id="MU251286">
    <property type="protein sequence ID" value="KAG9249983.1"/>
    <property type="molecule type" value="Genomic_DNA"/>
</dbReference>
<proteinExistence type="predicted"/>
<evidence type="ECO:0000313" key="2">
    <source>
        <dbReference type="Proteomes" id="UP000887229"/>
    </source>
</evidence>
<gene>
    <name evidence="1" type="ORF">F5Z01DRAFT_433887</name>
</gene>
<comment type="caution">
    <text evidence="1">The sequence shown here is derived from an EMBL/GenBank/DDBJ whole genome shotgun (WGS) entry which is preliminary data.</text>
</comment>
<organism evidence="1 2">
    <name type="scientific">Emericellopsis atlantica</name>
    <dbReference type="NCBI Taxonomy" id="2614577"/>
    <lineage>
        <taxon>Eukaryota</taxon>
        <taxon>Fungi</taxon>
        <taxon>Dikarya</taxon>
        <taxon>Ascomycota</taxon>
        <taxon>Pezizomycotina</taxon>
        <taxon>Sordariomycetes</taxon>
        <taxon>Hypocreomycetidae</taxon>
        <taxon>Hypocreales</taxon>
        <taxon>Bionectriaceae</taxon>
        <taxon>Emericellopsis</taxon>
    </lineage>
</organism>
<evidence type="ECO:0000313" key="1">
    <source>
        <dbReference type="EMBL" id="KAG9249983.1"/>
    </source>
</evidence>
<dbReference type="Proteomes" id="UP000887229">
    <property type="component" value="Unassembled WGS sequence"/>
</dbReference>
<protein>
    <recommendedName>
        <fullName evidence="3">Methyltransferase</fullName>
    </recommendedName>
</protein>
<sequence length="164" mass="19054">MIGAITYWQGLAQKAIQNLEPGGYFEIQDYLYPLFGNRDDGKWRRPTYTNGRSIWWRRRSMLPHGSRKYSKMQASSPSEETRHVPIGGWPRDPTLKWTGRIVGGMLTDNLGGTSSALFTRHLRWTEEKMRVYLARVRKELQDHDIEALSRVYAVWGRKLLDAGL</sequence>
<dbReference type="GeneID" id="70290612"/>
<dbReference type="RefSeq" id="XP_046113907.1">
    <property type="nucleotide sequence ID" value="XM_046259709.1"/>
</dbReference>
<dbReference type="OrthoDB" id="2013972at2759"/>
<keyword evidence="2" id="KW-1185">Reference proteome</keyword>
<evidence type="ECO:0008006" key="3">
    <source>
        <dbReference type="Google" id="ProtNLM"/>
    </source>
</evidence>
<dbReference type="AlphaFoldDB" id="A0A9P7ZD75"/>
<reference evidence="1" key="1">
    <citation type="journal article" date="2021" name="IMA Fungus">
        <title>Genomic characterization of three marine fungi, including Emericellopsis atlantica sp. nov. with signatures of a generalist lifestyle and marine biomass degradation.</title>
        <authorList>
            <person name="Hagestad O.C."/>
            <person name="Hou L."/>
            <person name="Andersen J.H."/>
            <person name="Hansen E.H."/>
            <person name="Altermark B."/>
            <person name="Li C."/>
            <person name="Kuhnert E."/>
            <person name="Cox R.J."/>
            <person name="Crous P.W."/>
            <person name="Spatafora J.W."/>
            <person name="Lail K."/>
            <person name="Amirebrahimi M."/>
            <person name="Lipzen A."/>
            <person name="Pangilinan J."/>
            <person name="Andreopoulos W."/>
            <person name="Hayes R.D."/>
            <person name="Ng V."/>
            <person name="Grigoriev I.V."/>
            <person name="Jackson S.A."/>
            <person name="Sutton T.D.S."/>
            <person name="Dobson A.D.W."/>
            <person name="Rama T."/>
        </authorList>
    </citation>
    <scope>NUCLEOTIDE SEQUENCE</scope>
    <source>
        <strain evidence="1">TS7</strain>
    </source>
</reference>
<accession>A0A9P7ZD75</accession>
<name>A0A9P7ZD75_9HYPO</name>